<feature type="transmembrane region" description="Helical" evidence="1">
    <location>
        <begin position="12"/>
        <end position="39"/>
    </location>
</feature>
<accession>A0ABY7BFS9</accession>
<name>A0ABY7BFS9_9FIRM</name>
<gene>
    <name evidence="2" type="ORF">OTJ99_000107</name>
</gene>
<keyword evidence="1" id="KW-0472">Membrane</keyword>
<dbReference type="Proteomes" id="UP001164745">
    <property type="component" value="Chromosome"/>
</dbReference>
<proteinExistence type="predicted"/>
<keyword evidence="1" id="KW-1133">Transmembrane helix</keyword>
<organism evidence="2 3">
    <name type="scientific">Caldicellulosiruptor naganoensis</name>
    <dbReference type="NCBI Taxonomy" id="29324"/>
    <lineage>
        <taxon>Bacteria</taxon>
        <taxon>Bacillati</taxon>
        <taxon>Bacillota</taxon>
        <taxon>Bacillota incertae sedis</taxon>
        <taxon>Caldicellulosiruptorales</taxon>
        <taxon>Caldicellulosiruptoraceae</taxon>
        <taxon>Caldicellulosiruptor</taxon>
    </lineage>
</organism>
<keyword evidence="3" id="KW-1185">Reference proteome</keyword>
<evidence type="ECO:0000256" key="1">
    <source>
        <dbReference type="SAM" id="Phobius"/>
    </source>
</evidence>
<dbReference type="EMBL" id="CP113864">
    <property type="protein sequence ID" value="WAM31675.1"/>
    <property type="molecule type" value="Genomic_DNA"/>
</dbReference>
<dbReference type="RefSeq" id="WP_269015389.1">
    <property type="nucleotide sequence ID" value="NZ_CP113864.1"/>
</dbReference>
<sequence>MKKKRDIKKVTLGVLTEIGLVLGFIAVGFIGSLLVYLIFLMLKK</sequence>
<evidence type="ECO:0000313" key="3">
    <source>
        <dbReference type="Proteomes" id="UP001164745"/>
    </source>
</evidence>
<protein>
    <submittedName>
        <fullName evidence="2">Uncharacterized protein</fullName>
    </submittedName>
</protein>
<reference evidence="2" key="1">
    <citation type="submission" date="2022-12" db="EMBL/GenBank/DDBJ databases">
        <authorList>
            <person name="Bing R.G."/>
            <person name="Willard D.J."/>
            <person name="Manesh M.J.H."/>
            <person name="Laemthong T."/>
            <person name="Crosby J.R."/>
            <person name="Kelly R.M."/>
        </authorList>
    </citation>
    <scope>NUCLEOTIDE SEQUENCE</scope>
    <source>
        <strain evidence="2">DSM 8991</strain>
    </source>
</reference>
<keyword evidence="1" id="KW-0812">Transmembrane</keyword>
<evidence type="ECO:0000313" key="2">
    <source>
        <dbReference type="EMBL" id="WAM31675.1"/>
    </source>
</evidence>